<protein>
    <submittedName>
        <fullName evidence="2">Uncharacterized protein</fullName>
    </submittedName>
</protein>
<dbReference type="AlphaFoldDB" id="A0A238J1I2"/>
<sequence length="68" mass="8131">MSEIWLHLPYVLYSVPFIVAAGVLIKARRDARREEHVADYERFIWPDQPEETEVADRPVHRRYISYSS</sequence>
<proteinExistence type="predicted"/>
<keyword evidence="3" id="KW-1185">Reference proteome</keyword>
<dbReference type="RefSeq" id="WP_093973737.1">
    <property type="nucleotide sequence ID" value="NZ_FXXQ01000005.1"/>
</dbReference>
<gene>
    <name evidence="2" type="ORF">BOA8489_01876</name>
</gene>
<dbReference type="EMBL" id="FXXQ01000005">
    <property type="protein sequence ID" value="SMX23764.1"/>
    <property type="molecule type" value="Genomic_DNA"/>
</dbReference>
<evidence type="ECO:0000313" key="2">
    <source>
        <dbReference type="EMBL" id="SMX23764.1"/>
    </source>
</evidence>
<accession>A0A238J1I2</accession>
<organism evidence="2 3">
    <name type="scientific">Boseongicola aestuarii</name>
    <dbReference type="NCBI Taxonomy" id="1470561"/>
    <lineage>
        <taxon>Bacteria</taxon>
        <taxon>Pseudomonadati</taxon>
        <taxon>Pseudomonadota</taxon>
        <taxon>Alphaproteobacteria</taxon>
        <taxon>Rhodobacterales</taxon>
        <taxon>Paracoccaceae</taxon>
        <taxon>Boseongicola</taxon>
    </lineage>
</organism>
<keyword evidence="1" id="KW-1133">Transmembrane helix</keyword>
<evidence type="ECO:0000256" key="1">
    <source>
        <dbReference type="SAM" id="Phobius"/>
    </source>
</evidence>
<evidence type="ECO:0000313" key="3">
    <source>
        <dbReference type="Proteomes" id="UP000201838"/>
    </source>
</evidence>
<dbReference type="Proteomes" id="UP000201838">
    <property type="component" value="Unassembled WGS sequence"/>
</dbReference>
<name>A0A238J1I2_9RHOB</name>
<keyword evidence="1" id="KW-0472">Membrane</keyword>
<feature type="transmembrane region" description="Helical" evidence="1">
    <location>
        <begin position="6"/>
        <end position="25"/>
    </location>
</feature>
<keyword evidence="1" id="KW-0812">Transmembrane</keyword>
<reference evidence="2 3" key="1">
    <citation type="submission" date="2017-05" db="EMBL/GenBank/DDBJ databases">
        <authorList>
            <person name="Song R."/>
            <person name="Chenine A.L."/>
            <person name="Ruprecht R.M."/>
        </authorList>
    </citation>
    <scope>NUCLEOTIDE SEQUENCE [LARGE SCALE GENOMIC DNA]</scope>
    <source>
        <strain evidence="2 3">CECT 8489</strain>
    </source>
</reference>